<feature type="domain" description="PIPK" evidence="3">
    <location>
        <begin position="278"/>
        <end position="632"/>
    </location>
</feature>
<sequence>MALALSAVLLALALCVLGATLYLVAVHPKARQHPGPVLLCILVSHALAIAFRAVMHLALLAVDGGSDYSIVDVANLQPDPAALWLFWAMFFFTSAATFWNLMLAIDLISSLLNPFLPFQANSVLHHAVAWPGAALWTILFRAFICANGSSKHTGIYMDVPLYLGLLYIAIALFVAWRKSRILETQAHLTTRRMAKRILPYLGVFASVGVVSIVVYAIDVLDGSVSVTTSMIDEVVEGLDLIAVFALFRLDVGGRRRADTVRCTNDDDDEDQTAGDHDDLDVSNVLRQSVMKYTSMGIIESASRAAMEPRAEITFDEYARIEAKTIVVHGRFASSVLAFQDVAPAVFQQIRHHFGIDDRSYMEAFALDQILNEHGSEGKSGNLFYFTGTMVWTRNVSQDNLCLANRQFMVKSVPRDEFDVLRGILPYYHSHLQSHPGSYLCRYLGCHSISLPVGSKKMYFVVMHNLFKDGPVHQRFDLKGNTDRRQAIRSDDVERVIRQARERLPIAKLMMDIDFLKLRQAIHVDDDVQSEMQSQLVADIMFLAARGIMDYSILIGISHGSLEEAPLHDVIVSKYRDKCYHVGVIDMLQRYTWRWTLQRYFLGLCLCKDMHNVSAVSPNEYGSRLKHFVRNRLFYAQSPCRDGRSLALASNSDTHPIRLSYDLEDTLSSSPYIAVFSKNPSPHEILIKDRVPAFFVGT</sequence>
<dbReference type="Pfam" id="PF01504">
    <property type="entry name" value="PIP5K"/>
    <property type="match status" value="2"/>
</dbReference>
<gene>
    <name evidence="4" type="ORF">SDRG_00836</name>
</gene>
<keyword evidence="1" id="KW-0547">Nucleotide-binding</keyword>
<keyword evidence="1" id="KW-0067">ATP-binding</keyword>
<proteinExistence type="predicted"/>
<dbReference type="GO" id="GO:0016308">
    <property type="term" value="F:1-phosphatidylinositol-4-phosphate 5-kinase activity"/>
    <property type="evidence" value="ECO:0007669"/>
    <property type="project" value="TreeGrafter"/>
</dbReference>
<evidence type="ECO:0000256" key="2">
    <source>
        <dbReference type="SAM" id="Phobius"/>
    </source>
</evidence>
<dbReference type="InParanoid" id="T0SGG7"/>
<feature type="transmembrane region" description="Helical" evidence="2">
    <location>
        <begin position="81"/>
        <end position="102"/>
    </location>
</feature>
<dbReference type="STRING" id="1156394.T0SGG7"/>
<reference evidence="4 5" key="1">
    <citation type="submission" date="2012-04" db="EMBL/GenBank/DDBJ databases">
        <title>The Genome Sequence of Saprolegnia declina VS20.</title>
        <authorList>
            <consortium name="The Broad Institute Genome Sequencing Platform"/>
            <person name="Russ C."/>
            <person name="Nusbaum C."/>
            <person name="Tyler B."/>
            <person name="van West P."/>
            <person name="Dieguez-Uribeondo J."/>
            <person name="de Bruijn I."/>
            <person name="Tripathy S."/>
            <person name="Jiang R."/>
            <person name="Young S.K."/>
            <person name="Zeng Q."/>
            <person name="Gargeya S."/>
            <person name="Fitzgerald M."/>
            <person name="Haas B."/>
            <person name="Abouelleil A."/>
            <person name="Alvarado L."/>
            <person name="Arachchi H.M."/>
            <person name="Berlin A."/>
            <person name="Chapman S.B."/>
            <person name="Goldberg J."/>
            <person name="Griggs A."/>
            <person name="Gujja S."/>
            <person name="Hansen M."/>
            <person name="Howarth C."/>
            <person name="Imamovic A."/>
            <person name="Larimer J."/>
            <person name="McCowen C."/>
            <person name="Montmayeur A."/>
            <person name="Murphy C."/>
            <person name="Neiman D."/>
            <person name="Pearson M."/>
            <person name="Priest M."/>
            <person name="Roberts A."/>
            <person name="Saif S."/>
            <person name="Shea T."/>
            <person name="Sisk P."/>
            <person name="Sykes S."/>
            <person name="Wortman J."/>
            <person name="Nusbaum C."/>
            <person name="Birren B."/>
        </authorList>
    </citation>
    <scope>NUCLEOTIDE SEQUENCE [LARGE SCALE GENOMIC DNA]</scope>
    <source>
        <strain evidence="4 5">VS20</strain>
    </source>
</reference>
<name>T0SGG7_SAPDV</name>
<feature type="transmembrane region" description="Helical" evidence="2">
    <location>
        <begin position="159"/>
        <end position="176"/>
    </location>
</feature>
<dbReference type="Gene3D" id="3.30.810.10">
    <property type="entry name" value="2-Layer Sandwich"/>
    <property type="match status" value="1"/>
</dbReference>
<dbReference type="GO" id="GO:0005886">
    <property type="term" value="C:plasma membrane"/>
    <property type="evidence" value="ECO:0007669"/>
    <property type="project" value="TreeGrafter"/>
</dbReference>
<dbReference type="VEuPathDB" id="FungiDB:SDRG_00836"/>
<dbReference type="PANTHER" id="PTHR23086">
    <property type="entry name" value="PHOSPHATIDYLINOSITOL-4-PHOSPHATE 5-KINASE"/>
    <property type="match status" value="1"/>
</dbReference>
<dbReference type="SMART" id="SM00330">
    <property type="entry name" value="PIPKc"/>
    <property type="match status" value="1"/>
</dbReference>
<protein>
    <recommendedName>
        <fullName evidence="3">PIPK domain-containing protein</fullName>
    </recommendedName>
</protein>
<dbReference type="InterPro" id="IPR002498">
    <property type="entry name" value="PInositol-4-P-4/5-kinase_core"/>
</dbReference>
<dbReference type="InterPro" id="IPR027483">
    <property type="entry name" value="PInositol-4-P-4/5-kinase_C_sf"/>
</dbReference>
<dbReference type="Proteomes" id="UP000030762">
    <property type="component" value="Unassembled WGS sequence"/>
</dbReference>
<organism evidence="4 5">
    <name type="scientific">Saprolegnia diclina (strain VS20)</name>
    <dbReference type="NCBI Taxonomy" id="1156394"/>
    <lineage>
        <taxon>Eukaryota</taxon>
        <taxon>Sar</taxon>
        <taxon>Stramenopiles</taxon>
        <taxon>Oomycota</taxon>
        <taxon>Saprolegniomycetes</taxon>
        <taxon>Saprolegniales</taxon>
        <taxon>Saprolegniaceae</taxon>
        <taxon>Saprolegnia</taxon>
    </lineage>
</organism>
<dbReference type="OMA" id="NFRDCAP"/>
<keyword evidence="1" id="KW-0418">Kinase</keyword>
<feature type="transmembrane region" description="Helical" evidence="2">
    <location>
        <begin position="6"/>
        <end position="25"/>
    </location>
</feature>
<keyword evidence="2" id="KW-1133">Transmembrane helix</keyword>
<evidence type="ECO:0000259" key="3">
    <source>
        <dbReference type="PROSITE" id="PS51455"/>
    </source>
</evidence>
<dbReference type="GO" id="GO:0005524">
    <property type="term" value="F:ATP binding"/>
    <property type="evidence" value="ECO:0007669"/>
    <property type="project" value="UniProtKB-UniRule"/>
</dbReference>
<dbReference type="PROSITE" id="PS51455">
    <property type="entry name" value="PIPK"/>
    <property type="match status" value="1"/>
</dbReference>
<dbReference type="EMBL" id="JH767133">
    <property type="protein sequence ID" value="EQC41987.1"/>
    <property type="molecule type" value="Genomic_DNA"/>
</dbReference>
<accession>T0SGG7</accession>
<dbReference type="InterPro" id="IPR023610">
    <property type="entry name" value="PInositol-4/5-P-5/4-kinase"/>
</dbReference>
<feature type="transmembrane region" description="Helical" evidence="2">
    <location>
        <begin position="37"/>
        <end position="61"/>
    </location>
</feature>
<keyword evidence="5" id="KW-1185">Reference proteome</keyword>
<dbReference type="SUPFAM" id="SSF56104">
    <property type="entry name" value="SAICAR synthase-like"/>
    <property type="match status" value="1"/>
</dbReference>
<keyword evidence="2" id="KW-0812">Transmembrane</keyword>
<dbReference type="eggNOG" id="KOG0229">
    <property type="taxonomic scope" value="Eukaryota"/>
</dbReference>
<feature type="transmembrane region" description="Helical" evidence="2">
    <location>
        <begin position="123"/>
        <end position="144"/>
    </location>
</feature>
<dbReference type="CDD" id="cd00139">
    <property type="entry name" value="PIPKc"/>
    <property type="match status" value="1"/>
</dbReference>
<dbReference type="RefSeq" id="XP_008604557.1">
    <property type="nucleotide sequence ID" value="XM_008606335.1"/>
</dbReference>
<dbReference type="OrthoDB" id="20783at2759"/>
<dbReference type="Gene3D" id="3.30.800.10">
    <property type="entry name" value="Phosphatidylinositol Phosphate Kinase II Beta"/>
    <property type="match status" value="1"/>
</dbReference>
<evidence type="ECO:0000256" key="1">
    <source>
        <dbReference type="PROSITE-ProRule" id="PRU00781"/>
    </source>
</evidence>
<feature type="transmembrane region" description="Helical" evidence="2">
    <location>
        <begin position="197"/>
        <end position="217"/>
    </location>
</feature>
<dbReference type="GO" id="GO:0046854">
    <property type="term" value="P:phosphatidylinositol phosphate biosynthetic process"/>
    <property type="evidence" value="ECO:0007669"/>
    <property type="project" value="TreeGrafter"/>
</dbReference>
<keyword evidence="2" id="KW-0472">Membrane</keyword>
<dbReference type="PANTHER" id="PTHR23086:SF8">
    <property type="entry name" value="PHOSPHATIDYLINOSITOL 5-PHOSPHATE 4-KINASE, ISOFORM A"/>
    <property type="match status" value="1"/>
</dbReference>
<evidence type="ECO:0000313" key="5">
    <source>
        <dbReference type="Proteomes" id="UP000030762"/>
    </source>
</evidence>
<dbReference type="AlphaFoldDB" id="T0SGG7"/>
<dbReference type="GeneID" id="19941563"/>
<dbReference type="InterPro" id="IPR027484">
    <property type="entry name" value="PInositol-4-P-5-kinase_N"/>
</dbReference>
<evidence type="ECO:0000313" key="4">
    <source>
        <dbReference type="EMBL" id="EQC41987.1"/>
    </source>
</evidence>
<keyword evidence="1" id="KW-0808">Transferase</keyword>